<proteinExistence type="predicted"/>
<feature type="transmembrane region" description="Helical" evidence="1">
    <location>
        <begin position="64"/>
        <end position="91"/>
    </location>
</feature>
<evidence type="ECO:0000313" key="3">
    <source>
        <dbReference type="Proteomes" id="UP000325243"/>
    </source>
</evidence>
<gene>
    <name evidence="2" type="ORF">FYC51_15380</name>
</gene>
<reference evidence="2 3" key="1">
    <citation type="submission" date="2019-08" db="EMBL/GenBank/DDBJ databases">
        <authorList>
            <person name="Hu J."/>
        </authorList>
    </citation>
    <scope>NUCLEOTIDE SEQUENCE [LARGE SCALE GENOMIC DNA]</scope>
    <source>
        <strain evidence="2 3">NEAU-184</strain>
    </source>
</reference>
<accession>A0A5S4V8X1</accession>
<feature type="transmembrane region" description="Helical" evidence="1">
    <location>
        <begin position="24"/>
        <end position="44"/>
    </location>
</feature>
<comment type="caution">
    <text evidence="2">The sequence shown here is derived from an EMBL/GenBank/DDBJ whole genome shotgun (WGS) entry which is preliminary data.</text>
</comment>
<evidence type="ECO:0000313" key="2">
    <source>
        <dbReference type="EMBL" id="TYL50565.1"/>
    </source>
</evidence>
<organism evidence="2 3">
    <name type="scientific">Agromyces mariniharenae</name>
    <dbReference type="NCBI Taxonomy" id="2604423"/>
    <lineage>
        <taxon>Bacteria</taxon>
        <taxon>Bacillati</taxon>
        <taxon>Actinomycetota</taxon>
        <taxon>Actinomycetes</taxon>
        <taxon>Micrococcales</taxon>
        <taxon>Microbacteriaceae</taxon>
        <taxon>Agromyces</taxon>
    </lineage>
</organism>
<dbReference type="AlphaFoldDB" id="A0A5S4V8X1"/>
<keyword evidence="1" id="KW-1133">Transmembrane helix</keyword>
<dbReference type="RefSeq" id="WP_148734666.1">
    <property type="nucleotide sequence ID" value="NZ_VSSB01000002.1"/>
</dbReference>
<dbReference type="EMBL" id="VSSB01000002">
    <property type="protein sequence ID" value="TYL50565.1"/>
    <property type="molecule type" value="Genomic_DNA"/>
</dbReference>
<evidence type="ECO:0000256" key="1">
    <source>
        <dbReference type="SAM" id="Phobius"/>
    </source>
</evidence>
<name>A0A5S4V8X1_9MICO</name>
<feature type="transmembrane region" description="Helical" evidence="1">
    <location>
        <begin position="103"/>
        <end position="124"/>
    </location>
</feature>
<sequence>MTEASVPADAGAAASADDAAAPRLATPLWLAVTIAVLFGVLYAYDVWEAVGNLVGLNLQAGSLGIALSGLGLTLLIFALVLPFLVFGVAFWLGRRRGPLQQVVLFLAGYAAVQALTFGLTDLFFQVGGLDLG</sequence>
<keyword evidence="1" id="KW-0472">Membrane</keyword>
<protein>
    <submittedName>
        <fullName evidence="2">Uncharacterized protein</fullName>
    </submittedName>
</protein>
<dbReference type="Proteomes" id="UP000325243">
    <property type="component" value="Unassembled WGS sequence"/>
</dbReference>
<keyword evidence="3" id="KW-1185">Reference proteome</keyword>
<keyword evidence="1" id="KW-0812">Transmembrane</keyword>